<dbReference type="EMBL" id="RKHK01000001">
    <property type="protein sequence ID" value="ROR73825.1"/>
    <property type="molecule type" value="Genomic_DNA"/>
</dbReference>
<accession>A0A3N2BF17</accession>
<keyword evidence="1" id="KW-0227">DNA damage</keyword>
<proteinExistence type="predicted"/>
<dbReference type="OrthoDB" id="9132167at2"/>
<name>A0A3N2BF17_9MICO</name>
<evidence type="ECO:0000313" key="4">
    <source>
        <dbReference type="Proteomes" id="UP000280668"/>
    </source>
</evidence>
<dbReference type="InterPro" id="IPR036388">
    <property type="entry name" value="WH-like_DNA-bd_sf"/>
</dbReference>
<dbReference type="CDD" id="cd06445">
    <property type="entry name" value="ATase"/>
    <property type="match status" value="1"/>
</dbReference>
<organism evidence="3 4">
    <name type="scientific">Bogoriella caseilytica</name>
    <dbReference type="NCBI Taxonomy" id="56055"/>
    <lineage>
        <taxon>Bacteria</taxon>
        <taxon>Bacillati</taxon>
        <taxon>Actinomycetota</taxon>
        <taxon>Actinomycetes</taxon>
        <taxon>Micrococcales</taxon>
        <taxon>Bogoriellaceae</taxon>
        <taxon>Bogoriella</taxon>
    </lineage>
</organism>
<dbReference type="PANTHER" id="PTHR42942">
    <property type="entry name" value="6-O-METHYLGUANINE DNA METHYLTRANSFERASE"/>
    <property type="match status" value="1"/>
</dbReference>
<dbReference type="InterPro" id="IPR052520">
    <property type="entry name" value="ATL_DNA_repair"/>
</dbReference>
<dbReference type="GO" id="GO:0006281">
    <property type="term" value="P:DNA repair"/>
    <property type="evidence" value="ECO:0007669"/>
    <property type="project" value="InterPro"/>
</dbReference>
<comment type="caution">
    <text evidence="3">The sequence shown here is derived from an EMBL/GenBank/DDBJ whole genome shotgun (WGS) entry which is preliminary data.</text>
</comment>
<sequence length="95" mass="10518">MDEQTHERVRELIAAIPEGRVATYGDIANAAGLSTPRIVGRILREDGSDLPWHRVLGAQGKPSPELSSTQLALLRAEGVETGEGWVDIERYRWQP</sequence>
<dbReference type="GO" id="GO:0003824">
    <property type="term" value="F:catalytic activity"/>
    <property type="evidence" value="ECO:0007669"/>
    <property type="project" value="InterPro"/>
</dbReference>
<feature type="domain" description="Methylated-DNA-[protein]-cysteine S-methyltransferase DNA binding" evidence="2">
    <location>
        <begin position="6"/>
        <end position="79"/>
    </location>
</feature>
<dbReference type="SUPFAM" id="SSF46767">
    <property type="entry name" value="Methylated DNA-protein cysteine methyltransferase, C-terminal domain"/>
    <property type="match status" value="1"/>
</dbReference>
<dbReference type="InterPro" id="IPR014048">
    <property type="entry name" value="MethylDNA_cys_MeTrfase_DNA-bd"/>
</dbReference>
<dbReference type="AlphaFoldDB" id="A0A3N2BF17"/>
<dbReference type="Gene3D" id="1.10.10.10">
    <property type="entry name" value="Winged helix-like DNA-binding domain superfamily/Winged helix DNA-binding domain"/>
    <property type="match status" value="1"/>
</dbReference>
<reference evidence="3 4" key="1">
    <citation type="submission" date="2018-11" db="EMBL/GenBank/DDBJ databases">
        <title>Sequencing the genomes of 1000 actinobacteria strains.</title>
        <authorList>
            <person name="Klenk H.-P."/>
        </authorList>
    </citation>
    <scope>NUCLEOTIDE SEQUENCE [LARGE SCALE GENOMIC DNA]</scope>
    <source>
        <strain evidence="3 4">DSM 11294</strain>
    </source>
</reference>
<dbReference type="RefSeq" id="WP_123304200.1">
    <property type="nucleotide sequence ID" value="NZ_RKHK01000001.1"/>
</dbReference>
<gene>
    <name evidence="3" type="ORF">EDD31_2214</name>
</gene>
<dbReference type="Pfam" id="PF01035">
    <property type="entry name" value="DNA_binding_1"/>
    <property type="match status" value="1"/>
</dbReference>
<keyword evidence="4" id="KW-1185">Reference proteome</keyword>
<dbReference type="InterPro" id="IPR036217">
    <property type="entry name" value="MethylDNA_cys_MeTrfase_DNAb"/>
</dbReference>
<evidence type="ECO:0000259" key="2">
    <source>
        <dbReference type="Pfam" id="PF01035"/>
    </source>
</evidence>
<dbReference type="PANTHER" id="PTHR42942:SF1">
    <property type="entry name" value="ALKYLTRANSFERASE-LIKE PROTEIN 1"/>
    <property type="match status" value="1"/>
</dbReference>
<dbReference type="Proteomes" id="UP000280668">
    <property type="component" value="Unassembled WGS sequence"/>
</dbReference>
<protein>
    <submittedName>
        <fullName evidence="3">O(6)-alkylguanine repair protein YbaZ</fullName>
    </submittedName>
</protein>
<evidence type="ECO:0000313" key="3">
    <source>
        <dbReference type="EMBL" id="ROR73825.1"/>
    </source>
</evidence>
<evidence type="ECO:0000256" key="1">
    <source>
        <dbReference type="ARBA" id="ARBA00022763"/>
    </source>
</evidence>